<dbReference type="Gene3D" id="3.40.30.10">
    <property type="entry name" value="Glutaredoxin"/>
    <property type="match status" value="1"/>
</dbReference>
<dbReference type="PANTHER" id="PTHR44051">
    <property type="entry name" value="GLUTATHIONE S-TRANSFERASE-RELATED"/>
    <property type="match status" value="1"/>
</dbReference>
<dbReference type="EMBL" id="CP016428">
    <property type="protein sequence ID" value="ANW05388.1"/>
    <property type="molecule type" value="Genomic_DNA"/>
</dbReference>
<dbReference type="SUPFAM" id="SSF52833">
    <property type="entry name" value="Thioredoxin-like"/>
    <property type="match status" value="1"/>
</dbReference>
<dbReference type="Gene3D" id="1.20.1050.10">
    <property type="match status" value="1"/>
</dbReference>
<dbReference type="SFLD" id="SFLDG00358">
    <property type="entry name" value="Main_(cytGST)"/>
    <property type="match status" value="1"/>
</dbReference>
<dbReference type="InterPro" id="IPR036282">
    <property type="entry name" value="Glutathione-S-Trfase_C_sf"/>
</dbReference>
<dbReference type="PROSITE" id="PS50405">
    <property type="entry name" value="GST_CTER"/>
    <property type="match status" value="1"/>
</dbReference>
<dbReference type="Pfam" id="PF14497">
    <property type="entry name" value="GST_C_3"/>
    <property type="match status" value="1"/>
</dbReference>
<keyword evidence="3" id="KW-0808">Transferase</keyword>
<evidence type="ECO:0000313" key="3">
    <source>
        <dbReference type="EMBL" id="ANW05388.1"/>
    </source>
</evidence>
<evidence type="ECO:0000313" key="4">
    <source>
        <dbReference type="Proteomes" id="UP000092839"/>
    </source>
</evidence>
<dbReference type="Proteomes" id="UP000092839">
    <property type="component" value="Chromosome"/>
</dbReference>
<feature type="domain" description="GST N-terminal" evidence="1">
    <location>
        <begin position="1"/>
        <end position="79"/>
    </location>
</feature>
<name>A0A1B1URW3_9BRAD</name>
<dbReference type="SFLD" id="SFLDG01150">
    <property type="entry name" value="Main.1:_Beta-like"/>
    <property type="match status" value="1"/>
</dbReference>
<dbReference type="CDD" id="cd03188">
    <property type="entry name" value="GST_C_Beta"/>
    <property type="match status" value="1"/>
</dbReference>
<dbReference type="InterPro" id="IPR004045">
    <property type="entry name" value="Glutathione_S-Trfase_N"/>
</dbReference>
<dbReference type="InterPro" id="IPR010987">
    <property type="entry name" value="Glutathione-S-Trfase_C-like"/>
</dbReference>
<feature type="domain" description="GST C-terminal" evidence="2">
    <location>
        <begin position="84"/>
        <end position="215"/>
    </location>
</feature>
<dbReference type="InterPro" id="IPR004046">
    <property type="entry name" value="GST_C"/>
</dbReference>
<dbReference type="STRING" id="1274631.LMTR13_08080"/>
<dbReference type="RefSeq" id="WP_065732517.1">
    <property type="nucleotide sequence ID" value="NZ_CP016428.1"/>
</dbReference>
<dbReference type="GO" id="GO:0016740">
    <property type="term" value="F:transferase activity"/>
    <property type="evidence" value="ECO:0007669"/>
    <property type="project" value="UniProtKB-KW"/>
</dbReference>
<dbReference type="SFLD" id="SFLDS00019">
    <property type="entry name" value="Glutathione_Transferase_(cytos"/>
    <property type="match status" value="1"/>
</dbReference>
<dbReference type="Pfam" id="PF02798">
    <property type="entry name" value="GST_N"/>
    <property type="match status" value="1"/>
</dbReference>
<dbReference type="InterPro" id="IPR036249">
    <property type="entry name" value="Thioredoxin-like_sf"/>
</dbReference>
<protein>
    <submittedName>
        <fullName evidence="3">Glutathione S-transferase</fullName>
    </submittedName>
</protein>
<dbReference type="PANTHER" id="PTHR44051:SF8">
    <property type="entry name" value="GLUTATHIONE S-TRANSFERASE GSTA"/>
    <property type="match status" value="1"/>
</dbReference>
<sequence>MKLFFALKTISLASQIALEEAGADYEVIPVDLQAGEQRSEKHLALNPLGRVPVLVVAGKSLTETPAILSYISRRFPESQLHPEAEMDIARMESFNSYLCSTVHIAHSHRMRGYRWADDVAAIESMRKKVPQTMSECFGLIERNLFSGPWVLGSRYSLSDPYLFTMASWLEGDGVDIRKFPLIQDHYQRMSERPAVKRAIAKADAALGAAARDAQL</sequence>
<dbReference type="InterPro" id="IPR040079">
    <property type="entry name" value="Glutathione_S-Trfase"/>
</dbReference>
<accession>A0A1B1URW3</accession>
<keyword evidence="4" id="KW-1185">Reference proteome</keyword>
<dbReference type="AlphaFoldDB" id="A0A1B1URW3"/>
<proteinExistence type="predicted"/>
<evidence type="ECO:0000259" key="2">
    <source>
        <dbReference type="PROSITE" id="PS50405"/>
    </source>
</evidence>
<dbReference type="KEGG" id="bic:LMTR13_08080"/>
<gene>
    <name evidence="3" type="ORF">LMTR13_08080</name>
</gene>
<evidence type="ECO:0000259" key="1">
    <source>
        <dbReference type="PROSITE" id="PS50404"/>
    </source>
</evidence>
<dbReference type="PROSITE" id="PS50404">
    <property type="entry name" value="GST_NTER"/>
    <property type="match status" value="1"/>
</dbReference>
<organism evidence="3 4">
    <name type="scientific">Bradyrhizobium icense</name>
    <dbReference type="NCBI Taxonomy" id="1274631"/>
    <lineage>
        <taxon>Bacteria</taxon>
        <taxon>Pseudomonadati</taxon>
        <taxon>Pseudomonadota</taxon>
        <taxon>Alphaproteobacteria</taxon>
        <taxon>Hyphomicrobiales</taxon>
        <taxon>Nitrobacteraceae</taxon>
        <taxon>Bradyrhizobium</taxon>
    </lineage>
</organism>
<dbReference type="OrthoDB" id="7583243at2"/>
<dbReference type="SUPFAM" id="SSF47616">
    <property type="entry name" value="GST C-terminal domain-like"/>
    <property type="match status" value="1"/>
</dbReference>
<reference evidence="3 4" key="1">
    <citation type="submission" date="2016-07" db="EMBL/GenBank/DDBJ databases">
        <title>Complete genome sequence of Bradyrhizobium icense LMTR 13T, a potential inoculant strain isolated from lima bean (Phaseolus lunatus) in Peru.</title>
        <authorList>
            <person name="Ormeno-Orrillo E."/>
            <person name="Duran D."/>
            <person name="Rogel M.A."/>
            <person name="Rey L."/>
            <person name="Imperial J."/>
            <person name="Ruiz-Argueso T."/>
            <person name="Martinez-Romero E."/>
        </authorList>
    </citation>
    <scope>NUCLEOTIDE SEQUENCE [LARGE SCALE GENOMIC DNA]</scope>
    <source>
        <strain evidence="3 4">LMTR 13</strain>
    </source>
</reference>
<dbReference type="CDD" id="cd03057">
    <property type="entry name" value="GST_N_Beta"/>
    <property type="match status" value="1"/>
</dbReference>